<dbReference type="Gramene" id="XM_028338331.1">
    <property type="protein sequence ID" value="XP_028194132.1"/>
    <property type="gene ID" value="LOC114379645"/>
</dbReference>
<proteinExistence type="predicted"/>
<dbReference type="Pfam" id="PF00179">
    <property type="entry name" value="UQ_con"/>
    <property type="match status" value="1"/>
</dbReference>
<name>A0A445HQP8_GLYSO</name>
<dbReference type="EC" id="2.3.2.23" evidence="1"/>
<protein>
    <recommendedName>
        <fullName evidence="1">E2 ubiquitin-conjugating enzyme</fullName>
        <ecNumber evidence="1">2.3.2.23</ecNumber>
    </recommendedName>
</protein>
<dbReference type="PANTHER" id="PTHR46116:SF41">
    <property type="entry name" value="UBIQUITIN-CONJUGATING ENZYME E2 25-RELATED"/>
    <property type="match status" value="1"/>
</dbReference>
<feature type="compositionally biased region" description="Basic residues" evidence="6">
    <location>
        <begin position="132"/>
        <end position="147"/>
    </location>
</feature>
<evidence type="ECO:0000256" key="6">
    <source>
        <dbReference type="SAM" id="MobiDB-lite"/>
    </source>
</evidence>
<gene>
    <name evidence="8" type="ORF">D0Y65_034481</name>
</gene>
<dbReference type="SMART" id="SM00212">
    <property type="entry name" value="UBCc"/>
    <property type="match status" value="1"/>
</dbReference>
<keyword evidence="9" id="KW-1185">Reference proteome</keyword>
<feature type="domain" description="UBC core" evidence="7">
    <location>
        <begin position="568"/>
        <end position="728"/>
    </location>
</feature>
<dbReference type="InterPro" id="IPR016135">
    <property type="entry name" value="UBQ-conjugating_enzyme/RWD"/>
</dbReference>
<dbReference type="Proteomes" id="UP000289340">
    <property type="component" value="Chromosome 12"/>
</dbReference>
<feature type="region of interest" description="Disordered" evidence="6">
    <location>
        <begin position="111"/>
        <end position="156"/>
    </location>
</feature>
<evidence type="ECO:0000256" key="4">
    <source>
        <dbReference type="ARBA" id="ARBA00022786"/>
    </source>
</evidence>
<evidence type="ECO:0000256" key="2">
    <source>
        <dbReference type="ARBA" id="ARBA00022679"/>
    </source>
</evidence>
<evidence type="ECO:0000313" key="9">
    <source>
        <dbReference type="Proteomes" id="UP000289340"/>
    </source>
</evidence>
<dbReference type="FunFam" id="3.10.110.10:FF:000028">
    <property type="entry name" value="Probable ubiquitin-conjugating enzyme E2 23"/>
    <property type="match status" value="1"/>
</dbReference>
<dbReference type="EMBL" id="QZWG01000012">
    <property type="protein sequence ID" value="RZB75995.1"/>
    <property type="molecule type" value="Genomic_DNA"/>
</dbReference>
<reference evidence="8 9" key="1">
    <citation type="submission" date="2018-09" db="EMBL/GenBank/DDBJ databases">
        <title>A high-quality reference genome of wild soybean provides a powerful tool to mine soybean genomes.</title>
        <authorList>
            <person name="Xie M."/>
            <person name="Chung C.Y.L."/>
            <person name="Li M.-W."/>
            <person name="Wong F.-L."/>
            <person name="Chan T.-F."/>
            <person name="Lam H.-M."/>
        </authorList>
    </citation>
    <scope>NUCLEOTIDE SEQUENCE [LARGE SCALE GENOMIC DNA]</scope>
    <source>
        <strain evidence="9">cv. W05</strain>
        <tissue evidence="8">Hypocotyl of etiolated seedlings</tissue>
    </source>
</reference>
<organism evidence="8 9">
    <name type="scientific">Glycine soja</name>
    <name type="common">Wild soybean</name>
    <dbReference type="NCBI Taxonomy" id="3848"/>
    <lineage>
        <taxon>Eukaryota</taxon>
        <taxon>Viridiplantae</taxon>
        <taxon>Streptophyta</taxon>
        <taxon>Embryophyta</taxon>
        <taxon>Tracheophyta</taxon>
        <taxon>Spermatophyta</taxon>
        <taxon>Magnoliopsida</taxon>
        <taxon>eudicotyledons</taxon>
        <taxon>Gunneridae</taxon>
        <taxon>Pentapetalae</taxon>
        <taxon>rosids</taxon>
        <taxon>fabids</taxon>
        <taxon>Fabales</taxon>
        <taxon>Fabaceae</taxon>
        <taxon>Papilionoideae</taxon>
        <taxon>50 kb inversion clade</taxon>
        <taxon>NPAAA clade</taxon>
        <taxon>indigoferoid/millettioid clade</taxon>
        <taxon>Phaseoleae</taxon>
        <taxon>Glycine</taxon>
        <taxon>Glycine subgen. Soja</taxon>
    </lineage>
</organism>
<evidence type="ECO:0000256" key="3">
    <source>
        <dbReference type="ARBA" id="ARBA00022741"/>
    </source>
</evidence>
<evidence type="ECO:0000256" key="1">
    <source>
        <dbReference type="ARBA" id="ARBA00012486"/>
    </source>
</evidence>
<keyword evidence="2" id="KW-0808">Transferase</keyword>
<evidence type="ECO:0000313" key="8">
    <source>
        <dbReference type="EMBL" id="RZB75995.1"/>
    </source>
</evidence>
<dbReference type="PANTHER" id="PTHR46116">
    <property type="entry name" value="(E3-INDEPENDENT) E2 UBIQUITIN-CONJUGATING ENZYME"/>
    <property type="match status" value="1"/>
</dbReference>
<evidence type="ECO:0000256" key="5">
    <source>
        <dbReference type="ARBA" id="ARBA00022840"/>
    </source>
</evidence>
<dbReference type="AlphaFoldDB" id="A0A445HQP8"/>
<dbReference type="PROSITE" id="PS50127">
    <property type="entry name" value="UBC_2"/>
    <property type="match status" value="1"/>
</dbReference>
<keyword evidence="5" id="KW-0067">ATP-binding</keyword>
<evidence type="ECO:0000259" key="7">
    <source>
        <dbReference type="PROSITE" id="PS50127"/>
    </source>
</evidence>
<keyword evidence="3" id="KW-0547">Nucleotide-binding</keyword>
<accession>A0A445HQP8</accession>
<sequence length="868" mass="93950">MDPNVIEIPPPTTNNNNTCNSIKQKEAIFHHEVINTDKDNDSTKLILFGQKVGKGKAIQTTHQNMEVCEDVIGKSRWTYGHSSSSESSNDEEDDDNCFDFFSKDYMTSQSSLSLEPTIKDPPGVQYSQTPLSKKKSNGSQQRRRKLKLPWEMGSSKSFESEKKPNICYSSNHKFVNNFEAKKLPLAGGTPHWGLPPADGALDWGLLFVGGALKWEFSHVGGIPYWGLLPAGAVSGTPLETPQWGLSPAGGGTPKWRLSHVGGTPHWGLQPAGSRAPKWGLSHIGGTSHWGLPPAGGIAGTPLETPQWGLPPVGGGTSEWGLSHVGGTPHWGLQPVRSGAPEWGLPHIGGTSHLGLPPAGGGTQKWELSHVGGTQHWGLLHASGVGGTPPAGGAPEWGLSHISGTPHWGLSPTSGVGGTPLAGGAPNWGQAGVSMMTVYNPYHSNFVGPSYHHPGSESINQMWSTNAYNLQAFPNYNYYYPYDYNYTAPFAHHFHVPPGPLIHNSWVYNSVGDGNNEATANNTVATISDEARGEILRKFQSFKQFDVIEDVSDHHFVHANSSMEQHSKHWAKRIQGEWKSLEKDLPDSIFVRVYESRIDLLRAVIIGAKGTPYHDGLFFFDVFFSSGYPHVPPQVHYHSGGLRLNPNLYSSGKVCLSLLNTWTGHQNEQWIPGVSTILQVLVSIQGLILVAKPFFNEPEYAHLSNSQYGEISSLKYNEDTFILSLRTMIYIMRRPPKNFKDFVAGNFCSRAHDILVACKAYIDGAQVGCVVKGGAQDVDQGDSSSSVQFRTSLAAFVNMLVNEFTQVGAKDCDKVFPLTAVGNSSSEMLTTVGNPSGVKLTAVGNMSGEMVAAVGNASGEMLVAAASIP</sequence>
<dbReference type="GO" id="GO:0061631">
    <property type="term" value="F:ubiquitin conjugating enzyme activity"/>
    <property type="evidence" value="ECO:0007669"/>
    <property type="project" value="UniProtKB-EC"/>
</dbReference>
<dbReference type="CDD" id="cd23837">
    <property type="entry name" value="UBCc_UBE2O"/>
    <property type="match status" value="1"/>
</dbReference>
<dbReference type="InterPro" id="IPR000608">
    <property type="entry name" value="UBC"/>
</dbReference>
<dbReference type="SUPFAM" id="SSF54495">
    <property type="entry name" value="UBC-like"/>
    <property type="match status" value="1"/>
</dbReference>
<comment type="caution">
    <text evidence="8">The sequence shown here is derived from an EMBL/GenBank/DDBJ whole genome shotgun (WGS) entry which is preliminary data.</text>
</comment>
<dbReference type="GO" id="GO:0005524">
    <property type="term" value="F:ATP binding"/>
    <property type="evidence" value="ECO:0007669"/>
    <property type="project" value="UniProtKB-KW"/>
</dbReference>
<dbReference type="Gene3D" id="3.10.110.10">
    <property type="entry name" value="Ubiquitin Conjugating Enzyme"/>
    <property type="match status" value="1"/>
</dbReference>
<keyword evidence="4" id="KW-0833">Ubl conjugation pathway</keyword>